<feature type="compositionally biased region" description="Low complexity" evidence="1">
    <location>
        <begin position="622"/>
        <end position="639"/>
    </location>
</feature>
<keyword evidence="2" id="KW-0812">Transmembrane</keyword>
<dbReference type="PANTHER" id="PTHR30441">
    <property type="entry name" value="DUF748 DOMAIN-CONTAINING PROTEIN"/>
    <property type="match status" value="1"/>
</dbReference>
<keyword evidence="4" id="KW-1185">Reference proteome</keyword>
<dbReference type="GO" id="GO:0005886">
    <property type="term" value="C:plasma membrane"/>
    <property type="evidence" value="ECO:0007669"/>
    <property type="project" value="TreeGrafter"/>
</dbReference>
<feature type="transmembrane region" description="Helical" evidence="2">
    <location>
        <begin position="21"/>
        <end position="44"/>
    </location>
</feature>
<accession>A0A0C2KFK8</accession>
<dbReference type="RefSeq" id="WP_040988635.1">
    <property type="nucleotide sequence ID" value="NZ_JTKH01000006.1"/>
</dbReference>
<dbReference type="EMBL" id="JTKH01000006">
    <property type="protein sequence ID" value="KII80983.1"/>
    <property type="molecule type" value="Genomic_DNA"/>
</dbReference>
<evidence type="ECO:0000256" key="1">
    <source>
        <dbReference type="SAM" id="MobiDB-lite"/>
    </source>
</evidence>
<sequence>MSIKIKAVWAKFRSLPWVVRWSTYTISVYLCYAALFGLLVPYIAKQQIPEQLSKLVERPVTLTDMTINPFTLQIDIKGFAILENDQTPFIKFDHASSQVNLWQSLFNGAVSIEYVSLDKPYINVERLDNQNALLFNFSDMLVAMTRNTEHNNTVTDTATDLAQSEDQIADEAVDRHAPLFPLQIKQTTLNGGDVRFVDGVTGTQLHYPNIDVTLGEFATQGLLSDSAQINQYKLRITDADSATLALNGQVQLKPLKVVGDVAINHIQLPRLWGFIEKDLTAKLTSGTVSFSSQYQIAQTIGETQASDAISISTSKGMFALNQINVNASDKSIVALSHFAVNDIATDVDAKTVNIGSLTSQGLSVVANIDRKGVDLVSLLTPHSSAQLSDESSEESNVNAKERAETQPSAAPQSNEATNSAWLVTLNGVEIKDYQFEVTEEVATNKANQWVFSPINLTTGQIVSDLSQPIDFDLFMSVNGQGDISFKGQADAKQQAILADIDVKSLKLVQFQPYLSTAINATLTSGEVNAQTQLNANAGGQVTVNGSVQLNHLSVRDNKLKKPFVKWRSLALNQFKFDLQAATLLVDSLNISEPYARVVINQDRSTNIGDLMVTQSTSQPQISEASGSEVSSSELSASEIESSERSELATVNDAKVASQSRSDNTKSDQRAKPFALSVRSITFNNGSAFFADNSLTPNFSSGIEQLKGTISHVSSIPGTKASVDISGNIDKYAPVRVKGDINPLLEQPYLDLDVIFKSVELTTVNPYSGTYAGHYIDRGQLTLMLNYQLENNQLKGSNHVVIDQLKLGQASDSDLATSLPIKLAIALLQDSDGVIDLGMEVSGDVNDPEFSLGAIIWNTISNIITKAVTAPFSFLSDLAGSDEELNIIAFDYGQNTLTLEEQEKLDTLGKALETRPKLTLTVDGAVDAAPDTKALELGQFQQLLADYAQITVAELPADLSASTLPVSGVLSNAMKALYLAEYGEEAITVREQIENEAVSQEVTLTKEDLEHRWHIALYNLVLNKQKLEDGSLGRLAQQRAQAVKAYLVDVVNVDASRVFLLDSRFDIDKDKSSVSLTLEAD</sequence>
<feature type="compositionally biased region" description="Polar residues" evidence="1">
    <location>
        <begin position="405"/>
        <end position="416"/>
    </location>
</feature>
<evidence type="ECO:0000313" key="4">
    <source>
        <dbReference type="Proteomes" id="UP000031672"/>
    </source>
</evidence>
<dbReference type="STRING" id="1461322.OJ16_06810"/>
<dbReference type="Proteomes" id="UP000031672">
    <property type="component" value="Unassembled WGS sequence"/>
</dbReference>
<dbReference type="InterPro" id="IPR052894">
    <property type="entry name" value="AsmA-related"/>
</dbReference>
<name>A0A0C2JMS3_9VIBR</name>
<dbReference type="InterPro" id="IPR008023">
    <property type="entry name" value="DUF748"/>
</dbReference>
<dbReference type="InterPro" id="IPR036737">
    <property type="entry name" value="OmpA-like_sf"/>
</dbReference>
<accession>A0A0C2JMS3</accession>
<gene>
    <name evidence="3" type="ORF">OJ16_06810</name>
</gene>
<organism evidence="3 4">
    <name type="scientific">Vibrio renipiscarius</name>
    <dbReference type="NCBI Taxonomy" id="1461322"/>
    <lineage>
        <taxon>Bacteria</taxon>
        <taxon>Pseudomonadati</taxon>
        <taxon>Pseudomonadota</taxon>
        <taxon>Gammaproteobacteria</taxon>
        <taxon>Vibrionales</taxon>
        <taxon>Vibrionaceae</taxon>
        <taxon>Vibrio</taxon>
    </lineage>
</organism>
<evidence type="ECO:0000313" key="3">
    <source>
        <dbReference type="EMBL" id="KII80983.1"/>
    </source>
</evidence>
<dbReference type="GO" id="GO:0090313">
    <property type="term" value="P:regulation of protein targeting to membrane"/>
    <property type="evidence" value="ECO:0007669"/>
    <property type="project" value="TreeGrafter"/>
</dbReference>
<feature type="region of interest" description="Disordered" evidence="1">
    <location>
        <begin position="384"/>
        <end position="416"/>
    </location>
</feature>
<dbReference type="OrthoDB" id="9757969at2"/>
<keyword evidence="2" id="KW-1133">Transmembrane helix</keyword>
<feature type="region of interest" description="Disordered" evidence="1">
    <location>
        <begin position="615"/>
        <end position="670"/>
    </location>
</feature>
<comment type="caution">
    <text evidence="3">The sequence shown here is derived from an EMBL/GenBank/DDBJ whole genome shotgun (WGS) entry which is preliminary data.</text>
</comment>
<dbReference type="AlphaFoldDB" id="A0A0C2JMS3"/>
<proteinExistence type="predicted"/>
<dbReference type="Gene3D" id="3.30.1330.60">
    <property type="entry name" value="OmpA-like domain"/>
    <property type="match status" value="1"/>
</dbReference>
<dbReference type="PANTHER" id="PTHR30441:SF8">
    <property type="entry name" value="DUF748 DOMAIN-CONTAINING PROTEIN"/>
    <property type="match status" value="1"/>
</dbReference>
<evidence type="ECO:0000256" key="2">
    <source>
        <dbReference type="SAM" id="Phobius"/>
    </source>
</evidence>
<reference evidence="3 4" key="1">
    <citation type="submission" date="2014-11" db="EMBL/GenBank/DDBJ databases">
        <title>Draft Genome Sequence of Vibrio piscirenalis strains CECT 8603T and CECT 8604, two marine Gammaproteobacterium isolated from cultured gilthead sea bream (Sparus aurata).</title>
        <authorList>
            <person name="Arahal D.R."/>
            <person name="Rodrigo-Torres L."/>
            <person name="Lucena T."/>
            <person name="Pujalte M.J."/>
        </authorList>
    </citation>
    <scope>NUCLEOTIDE SEQUENCE [LARGE SCALE GENOMIC DNA]</scope>
    <source>
        <strain evidence="3 4">DCR 1-4-2</strain>
    </source>
</reference>
<feature type="compositionally biased region" description="Polar residues" evidence="1">
    <location>
        <begin position="384"/>
        <end position="398"/>
    </location>
</feature>
<dbReference type="Pfam" id="PF05359">
    <property type="entry name" value="DUF748"/>
    <property type="match status" value="2"/>
</dbReference>
<keyword evidence="2" id="KW-0472">Membrane</keyword>
<protein>
    <submittedName>
        <fullName evidence="3">ATPase</fullName>
    </submittedName>
</protein>